<evidence type="ECO:0000313" key="2">
    <source>
        <dbReference type="Proteomes" id="UP000616885"/>
    </source>
</evidence>
<dbReference type="Proteomes" id="UP000616885">
    <property type="component" value="Unassembled WGS sequence"/>
</dbReference>
<reference evidence="1" key="1">
    <citation type="submission" date="2020-10" db="EMBL/GenBank/DDBJ databases">
        <title>High-Quality Genome Resource of Clonostachys rosea strain S41 by Oxford Nanopore Long-Read Sequencing.</title>
        <authorList>
            <person name="Wang H."/>
        </authorList>
    </citation>
    <scope>NUCLEOTIDE SEQUENCE</scope>
    <source>
        <strain evidence="1">S41</strain>
    </source>
</reference>
<organism evidence="1 2">
    <name type="scientific">Bionectria ochroleuca</name>
    <name type="common">Gliocladium roseum</name>
    <dbReference type="NCBI Taxonomy" id="29856"/>
    <lineage>
        <taxon>Eukaryota</taxon>
        <taxon>Fungi</taxon>
        <taxon>Dikarya</taxon>
        <taxon>Ascomycota</taxon>
        <taxon>Pezizomycotina</taxon>
        <taxon>Sordariomycetes</taxon>
        <taxon>Hypocreomycetidae</taxon>
        <taxon>Hypocreales</taxon>
        <taxon>Bionectriaceae</taxon>
        <taxon>Clonostachys</taxon>
    </lineage>
</organism>
<dbReference type="AlphaFoldDB" id="A0A8H7NM36"/>
<dbReference type="InterPro" id="IPR013785">
    <property type="entry name" value="Aldolase_TIM"/>
</dbReference>
<protein>
    <submittedName>
        <fullName evidence="1">Uncharacterized protein</fullName>
    </submittedName>
</protein>
<evidence type="ECO:0000313" key="1">
    <source>
        <dbReference type="EMBL" id="KAF9758605.1"/>
    </source>
</evidence>
<name>A0A8H7NM36_BIOOC</name>
<sequence>MNVRYIPLENVSTPEIKVAIFAAAIESFFQSNMNCDNLTSVKRFKVVIEDSKAIGLRVVAEIAVDLLKSGANETSLGDTGGMCTAPLLLLAWQIPAGAGYVPD</sequence>
<gene>
    <name evidence="1" type="ORF">IM811_000299</name>
</gene>
<proteinExistence type="predicted"/>
<dbReference type="Gene3D" id="3.20.20.70">
    <property type="entry name" value="Aldolase class I"/>
    <property type="match status" value="1"/>
</dbReference>
<accession>A0A8H7NM36</accession>
<comment type="caution">
    <text evidence="1">The sequence shown here is derived from an EMBL/GenBank/DDBJ whole genome shotgun (WGS) entry which is preliminary data.</text>
</comment>
<dbReference type="EMBL" id="JADCTT010000001">
    <property type="protein sequence ID" value="KAF9758605.1"/>
    <property type="molecule type" value="Genomic_DNA"/>
</dbReference>